<dbReference type="OrthoDB" id="5963356at2759"/>
<name>Q4RG93_TETNG</name>
<protein>
    <submittedName>
        <fullName evidence="2">(spotted green pufferfish) hypothetical protein</fullName>
    </submittedName>
</protein>
<evidence type="ECO:0000256" key="1">
    <source>
        <dbReference type="SAM" id="MobiDB-lite"/>
    </source>
</evidence>
<dbReference type="EMBL" id="CAAE01015104">
    <property type="protein sequence ID" value="CAG12589.1"/>
    <property type="molecule type" value="Genomic_DNA"/>
</dbReference>
<evidence type="ECO:0000313" key="2">
    <source>
        <dbReference type="EMBL" id="CAG12589.1"/>
    </source>
</evidence>
<dbReference type="GO" id="GO:2001034">
    <property type="term" value="P:positive regulation of double-strand break repair via nonhomologous end joining"/>
    <property type="evidence" value="ECO:0007669"/>
    <property type="project" value="TreeGrafter"/>
</dbReference>
<dbReference type="GO" id="GO:0045830">
    <property type="term" value="P:positive regulation of isotype switching"/>
    <property type="evidence" value="ECO:0007669"/>
    <property type="project" value="TreeGrafter"/>
</dbReference>
<comment type="caution">
    <text evidence="2">The sequence shown here is derived from an EMBL/GenBank/DDBJ whole genome shotgun (WGS) entry which is preliminary data.</text>
</comment>
<organism evidence="2">
    <name type="scientific">Tetraodon nigroviridis</name>
    <name type="common">Spotted green pufferfish</name>
    <name type="synonym">Chelonodon nigroviridis</name>
    <dbReference type="NCBI Taxonomy" id="99883"/>
    <lineage>
        <taxon>Eukaryota</taxon>
        <taxon>Metazoa</taxon>
        <taxon>Chordata</taxon>
        <taxon>Craniata</taxon>
        <taxon>Vertebrata</taxon>
        <taxon>Euteleostomi</taxon>
        <taxon>Actinopterygii</taxon>
        <taxon>Neopterygii</taxon>
        <taxon>Teleostei</taxon>
        <taxon>Neoteleostei</taxon>
        <taxon>Acanthomorphata</taxon>
        <taxon>Eupercaria</taxon>
        <taxon>Tetraodontiformes</taxon>
        <taxon>Tetradontoidea</taxon>
        <taxon>Tetraodontidae</taxon>
        <taxon>Tetraodon</taxon>
    </lineage>
</organism>
<accession>Q4RG93</accession>
<reference evidence="2" key="2">
    <citation type="submission" date="2004-02" db="EMBL/GenBank/DDBJ databases">
        <authorList>
            <consortium name="Genoscope"/>
            <consortium name="Whitehead Institute Centre for Genome Research"/>
        </authorList>
    </citation>
    <scope>NUCLEOTIDE SEQUENCE</scope>
</reference>
<dbReference type="PANTHER" id="PTHR41404">
    <property type="entry name" value="SHIELDIN COMPLEX SUBUNIT 3"/>
    <property type="match status" value="1"/>
</dbReference>
<feature type="region of interest" description="Disordered" evidence="1">
    <location>
        <begin position="111"/>
        <end position="134"/>
    </location>
</feature>
<proteinExistence type="predicted"/>
<dbReference type="InterPro" id="IPR039996">
    <property type="entry name" value="Shieldin_RINN1"/>
</dbReference>
<dbReference type="GO" id="GO:2000042">
    <property type="term" value="P:negative regulation of double-strand break repair via homologous recombination"/>
    <property type="evidence" value="ECO:0007669"/>
    <property type="project" value="TreeGrafter"/>
</dbReference>
<dbReference type="KEGG" id="tng:GSTEN00034909G001"/>
<sequence>MRRKSWLWMEDVVLHYLPRSDARLSSQLETTEKLLNPFPCRPPPVFTPWFSDSHLPIRPAKSAPVISSFDISYAQSVSHSSGKVSIVQKPLEHFFSDRLLQDPTFFVSGTKENIVPPDPENTRASSHKCKHGFSVKATPSPRSWSVFTHRRVLLRHSQPLSKGFCRVVSMLKLHLRQRVRWVISQHNCAGDIEQVWQAVSALIQASQLPTCNANIQRERAEIWVFCDVVHSEQVGHCLKDELQLSGKICLTVHRRGSILSI</sequence>
<dbReference type="AlphaFoldDB" id="Q4RG93"/>
<dbReference type="CDD" id="cd22293">
    <property type="entry name" value="RBD_SHLD3_N"/>
    <property type="match status" value="1"/>
</dbReference>
<gene>
    <name evidence="2" type="ORF">GSTENG00034909001</name>
</gene>
<reference evidence="2" key="1">
    <citation type="journal article" date="2004" name="Nature">
        <title>Genome duplication in the teleost fish Tetraodon nigroviridis reveals the early vertebrate proto-karyotype.</title>
        <authorList>
            <person name="Jaillon O."/>
            <person name="Aury J.-M."/>
            <person name="Brunet F."/>
            <person name="Petit J.-L."/>
            <person name="Stange-Thomann N."/>
            <person name="Mauceli E."/>
            <person name="Bouneau L."/>
            <person name="Fischer C."/>
            <person name="Ozouf-Costaz C."/>
            <person name="Bernot A."/>
            <person name="Nicaud S."/>
            <person name="Jaffe D."/>
            <person name="Fisher S."/>
            <person name="Lutfalla G."/>
            <person name="Dossat C."/>
            <person name="Segurens B."/>
            <person name="Dasilva C."/>
            <person name="Salanoubat M."/>
            <person name="Levy M."/>
            <person name="Boudet N."/>
            <person name="Castellano S."/>
            <person name="Anthouard V."/>
            <person name="Jubin C."/>
            <person name="Castelli V."/>
            <person name="Katinka M."/>
            <person name="Vacherie B."/>
            <person name="Biemont C."/>
            <person name="Skalli Z."/>
            <person name="Cattolico L."/>
            <person name="Poulain J."/>
            <person name="De Berardinis V."/>
            <person name="Cruaud C."/>
            <person name="Duprat S."/>
            <person name="Brottier P."/>
            <person name="Coutanceau J.-P."/>
            <person name="Gouzy J."/>
            <person name="Parra G."/>
            <person name="Lardier G."/>
            <person name="Chapple C."/>
            <person name="McKernan K.J."/>
            <person name="McEwan P."/>
            <person name="Bosak S."/>
            <person name="Kellis M."/>
            <person name="Volff J.-N."/>
            <person name="Guigo R."/>
            <person name="Zody M.C."/>
            <person name="Mesirov J."/>
            <person name="Lindblad-Toh K."/>
            <person name="Birren B."/>
            <person name="Nusbaum C."/>
            <person name="Kahn D."/>
            <person name="Robinson-Rechavi M."/>
            <person name="Laudet V."/>
            <person name="Schachter V."/>
            <person name="Quetier F."/>
            <person name="Saurin W."/>
            <person name="Scarpelli C."/>
            <person name="Wincker P."/>
            <person name="Lander E.S."/>
            <person name="Weissenbach J."/>
            <person name="Roest Crollius H."/>
        </authorList>
    </citation>
    <scope>NUCLEOTIDE SEQUENCE [LARGE SCALE GENOMIC DNA]</scope>
</reference>
<dbReference type="PANTHER" id="PTHR41404:SF1">
    <property type="entry name" value="SHIELDIN COMPLEX SUBUNIT 3"/>
    <property type="match status" value="1"/>
</dbReference>